<protein>
    <submittedName>
        <fullName evidence="7">Cell division protein FtsQ</fullName>
    </submittedName>
</protein>
<keyword evidence="4" id="KW-0472">Membrane</keyword>
<keyword evidence="5" id="KW-0131">Cell cycle</keyword>
<keyword evidence="8" id="KW-1185">Reference proteome</keyword>
<organism evidence="7 8">
    <name type="scientific">Venenivibrio stagnispumantis</name>
    <dbReference type="NCBI Taxonomy" id="407998"/>
    <lineage>
        <taxon>Bacteria</taxon>
        <taxon>Pseudomonadati</taxon>
        <taxon>Aquificota</taxon>
        <taxon>Aquificia</taxon>
        <taxon>Aquificales</taxon>
        <taxon>Hydrogenothermaceae</taxon>
        <taxon>Venenivibrio</taxon>
    </lineage>
</organism>
<evidence type="ECO:0000256" key="5">
    <source>
        <dbReference type="ARBA" id="ARBA00023306"/>
    </source>
</evidence>
<keyword evidence="2 7" id="KW-0132">Cell division</keyword>
<dbReference type="GO" id="GO:0005886">
    <property type="term" value="C:plasma membrane"/>
    <property type="evidence" value="ECO:0007669"/>
    <property type="project" value="TreeGrafter"/>
</dbReference>
<dbReference type="Pfam" id="PF08478">
    <property type="entry name" value="POTRA_1"/>
    <property type="match status" value="1"/>
</dbReference>
<dbReference type="Proteomes" id="UP001157947">
    <property type="component" value="Unassembled WGS sequence"/>
</dbReference>
<dbReference type="InterPro" id="IPR013685">
    <property type="entry name" value="POTRA_FtsQ_type"/>
</dbReference>
<dbReference type="PROSITE" id="PS51257">
    <property type="entry name" value="PROKAR_LIPOPROTEIN"/>
    <property type="match status" value="1"/>
</dbReference>
<gene>
    <name evidence="7" type="ORF">SAMN06264868_101195</name>
</gene>
<evidence type="ECO:0000313" key="7">
    <source>
        <dbReference type="EMBL" id="SMP01093.1"/>
    </source>
</evidence>
<evidence type="ECO:0000256" key="4">
    <source>
        <dbReference type="ARBA" id="ARBA00022989"/>
    </source>
</evidence>
<comment type="caution">
    <text evidence="7">The sequence shown here is derived from an EMBL/GenBank/DDBJ whole genome shotgun (WGS) entry which is preliminary data.</text>
</comment>
<reference evidence="7" key="1">
    <citation type="submission" date="2017-05" db="EMBL/GenBank/DDBJ databases">
        <authorList>
            <person name="Varghese N."/>
            <person name="Submissions S."/>
        </authorList>
    </citation>
    <scope>NUCLEOTIDE SEQUENCE</scope>
    <source>
        <strain evidence="7">DSM 18763</strain>
    </source>
</reference>
<name>A0AA45WIU4_9AQUI</name>
<dbReference type="AlphaFoldDB" id="A0AA45WIU4"/>
<dbReference type="EMBL" id="FXTX01000001">
    <property type="protein sequence ID" value="SMP01093.1"/>
    <property type="molecule type" value="Genomic_DNA"/>
</dbReference>
<evidence type="ECO:0000256" key="2">
    <source>
        <dbReference type="ARBA" id="ARBA00022618"/>
    </source>
</evidence>
<keyword evidence="4" id="KW-1133">Transmembrane helix</keyword>
<proteinExistence type="predicted"/>
<keyword evidence="3" id="KW-0812">Transmembrane</keyword>
<accession>A0AA45WIU4</accession>
<dbReference type="PANTHER" id="PTHR37820:SF1">
    <property type="entry name" value="CELL DIVISION PROTEIN FTSQ"/>
    <property type="match status" value="1"/>
</dbReference>
<evidence type="ECO:0000256" key="3">
    <source>
        <dbReference type="ARBA" id="ARBA00022692"/>
    </source>
</evidence>
<feature type="domain" description="POTRA" evidence="6">
    <location>
        <begin position="35"/>
        <end position="97"/>
    </location>
</feature>
<dbReference type="GO" id="GO:0051301">
    <property type="term" value="P:cell division"/>
    <property type="evidence" value="ECO:0007669"/>
    <property type="project" value="UniProtKB-KW"/>
</dbReference>
<evidence type="ECO:0000313" key="8">
    <source>
        <dbReference type="Proteomes" id="UP001157947"/>
    </source>
</evidence>
<sequence length="219" mass="25842">MKIGKILLIAIWLFACGLFGYFSPTLPFVKDILGIKHVYVEGTDKLTEKDIKEIFKDQTWLFVDEDIIKDRVKKYGFVKDLNIEKIKFGDLKLKIVESKPIAILNFKSEKYLIDENGNILNPKYYQNYESLPIIDYQDENFDKNKLKYLGILNNYFKDLKSIIIYRSQIVVNWKDKILVFGADNLEEDLEKAKLFFSKVSINNYKYINFSFDTIVIARR</sequence>
<dbReference type="RefSeq" id="WP_265134944.1">
    <property type="nucleotide sequence ID" value="NZ_FXTX01000001.1"/>
</dbReference>
<evidence type="ECO:0000259" key="6">
    <source>
        <dbReference type="Pfam" id="PF08478"/>
    </source>
</evidence>
<dbReference type="InterPro" id="IPR050487">
    <property type="entry name" value="FtsQ_DivIB"/>
</dbReference>
<evidence type="ECO:0000256" key="1">
    <source>
        <dbReference type="ARBA" id="ARBA00022475"/>
    </source>
</evidence>
<dbReference type="PANTHER" id="PTHR37820">
    <property type="entry name" value="CELL DIVISION PROTEIN DIVIB"/>
    <property type="match status" value="1"/>
</dbReference>
<keyword evidence="1" id="KW-1003">Cell membrane</keyword>